<gene>
    <name evidence="3" type="ORF">GBA63_15940</name>
</gene>
<organism evidence="3 4">
    <name type="scientific">Rubrobacter tropicus</name>
    <dbReference type="NCBI Taxonomy" id="2653851"/>
    <lineage>
        <taxon>Bacteria</taxon>
        <taxon>Bacillati</taxon>
        <taxon>Actinomycetota</taxon>
        <taxon>Rubrobacteria</taxon>
        <taxon>Rubrobacterales</taxon>
        <taxon>Rubrobacteraceae</taxon>
        <taxon>Rubrobacter</taxon>
    </lineage>
</organism>
<keyword evidence="2" id="KW-0812">Transmembrane</keyword>
<evidence type="ECO:0000313" key="4">
    <source>
        <dbReference type="Proteomes" id="UP000501452"/>
    </source>
</evidence>
<evidence type="ECO:0000256" key="2">
    <source>
        <dbReference type="SAM" id="Phobius"/>
    </source>
</evidence>
<feature type="compositionally biased region" description="Polar residues" evidence="1">
    <location>
        <begin position="158"/>
        <end position="172"/>
    </location>
</feature>
<keyword evidence="2" id="KW-1133">Transmembrane helix</keyword>
<protein>
    <submittedName>
        <fullName evidence="3">Uncharacterized protein</fullName>
    </submittedName>
</protein>
<proteinExistence type="predicted"/>
<accession>A0A6G8QC08</accession>
<feature type="region of interest" description="Disordered" evidence="1">
    <location>
        <begin position="138"/>
        <end position="172"/>
    </location>
</feature>
<dbReference type="AlphaFoldDB" id="A0A6G8QC08"/>
<reference evidence="3 4" key="1">
    <citation type="submission" date="2019-10" db="EMBL/GenBank/DDBJ databases">
        <title>Rubrobacter sp nov SCSIO 52090 isolated from a deep-sea sediment in the South China Sea.</title>
        <authorList>
            <person name="Chen R.W."/>
        </authorList>
    </citation>
    <scope>NUCLEOTIDE SEQUENCE [LARGE SCALE GENOMIC DNA]</scope>
    <source>
        <strain evidence="3 4">SCSIO 52909</strain>
    </source>
</reference>
<evidence type="ECO:0000256" key="1">
    <source>
        <dbReference type="SAM" id="MobiDB-lite"/>
    </source>
</evidence>
<dbReference type="KEGG" id="rub:GBA63_15940"/>
<dbReference type="EMBL" id="CP045119">
    <property type="protein sequence ID" value="QIN83973.1"/>
    <property type="molecule type" value="Genomic_DNA"/>
</dbReference>
<sequence>MGRRAVHFRRPPGRFPLGFAPVLILAGFLALASAGPYFPFVPLIPLFFVLFFLTPRGGRPQGAPEVRPARDGGEKELLRALERNEEITAARAALETTLSVAEAEKMLTKLAAGGHVEVRAREGHLTYALRFADRREVGPKDLANAEDGPAKPRGLPSPETTRPSNSPRDAGH</sequence>
<feature type="transmembrane region" description="Helical" evidence="2">
    <location>
        <begin position="12"/>
        <end position="31"/>
    </location>
</feature>
<dbReference type="RefSeq" id="WP_166177738.1">
    <property type="nucleotide sequence ID" value="NZ_CP045119.1"/>
</dbReference>
<dbReference type="Proteomes" id="UP000501452">
    <property type="component" value="Chromosome"/>
</dbReference>
<evidence type="ECO:0000313" key="3">
    <source>
        <dbReference type="EMBL" id="QIN83973.1"/>
    </source>
</evidence>
<keyword evidence="2" id="KW-0472">Membrane</keyword>
<keyword evidence="4" id="KW-1185">Reference proteome</keyword>
<feature type="transmembrane region" description="Helical" evidence="2">
    <location>
        <begin position="37"/>
        <end position="54"/>
    </location>
</feature>
<name>A0A6G8QC08_9ACTN</name>